<dbReference type="Pfam" id="PF14255">
    <property type="entry name" value="Zn_ribbon_21"/>
    <property type="match status" value="1"/>
</dbReference>
<accession>A0A432Y0Y0</accession>
<dbReference type="AlphaFoldDB" id="A0A432Y0Y0"/>
<dbReference type="OrthoDB" id="9814566at2"/>
<dbReference type="InterPro" id="IPR025990">
    <property type="entry name" value="zinc_ribbon_bacterial"/>
</dbReference>
<comment type="caution">
    <text evidence="1">The sequence shown here is derived from an EMBL/GenBank/DDBJ whole genome shotgun (WGS) entry which is preliminary data.</text>
</comment>
<evidence type="ECO:0000313" key="1">
    <source>
        <dbReference type="EMBL" id="RUO54609.1"/>
    </source>
</evidence>
<dbReference type="InterPro" id="IPR017143">
    <property type="entry name" value="UCP037225"/>
</dbReference>
<reference evidence="2" key="1">
    <citation type="journal article" date="2018" name="Front. Microbiol.">
        <title>Genome-Based Analysis Reveals the Taxonomy and Diversity of the Family Idiomarinaceae.</title>
        <authorList>
            <person name="Liu Y."/>
            <person name="Lai Q."/>
            <person name="Shao Z."/>
        </authorList>
    </citation>
    <scope>NUCLEOTIDE SEQUENCE [LARGE SCALE GENOMIC DNA]</scope>
    <source>
        <strain evidence="2">BH195</strain>
    </source>
</reference>
<name>A0A432Y0Y0_9GAMM</name>
<organism evidence="1 2">
    <name type="scientific">Pseudidiomarina halophila</name>
    <dbReference type="NCBI Taxonomy" id="1449799"/>
    <lineage>
        <taxon>Bacteria</taxon>
        <taxon>Pseudomonadati</taxon>
        <taxon>Pseudomonadota</taxon>
        <taxon>Gammaproteobacteria</taxon>
        <taxon>Alteromonadales</taxon>
        <taxon>Idiomarinaceae</taxon>
        <taxon>Pseudidiomarina</taxon>
    </lineage>
</organism>
<dbReference type="Proteomes" id="UP000287198">
    <property type="component" value="Unassembled WGS sequence"/>
</dbReference>
<dbReference type="EMBL" id="PIPW01000001">
    <property type="protein sequence ID" value="RUO54609.1"/>
    <property type="molecule type" value="Genomic_DNA"/>
</dbReference>
<evidence type="ECO:0000313" key="2">
    <source>
        <dbReference type="Proteomes" id="UP000287198"/>
    </source>
</evidence>
<sequence>MNAEKLHDAGIACPHCGHHIHVAIDASQGDQDYQDECPACGNDVHIEVTLDDVRDKIIVKIRSDDENYY</sequence>
<gene>
    <name evidence="1" type="ORF">CWI69_04145</name>
</gene>
<dbReference type="PIRSF" id="PIRSF037225">
    <property type="entry name" value="UCP037225"/>
    <property type="match status" value="1"/>
</dbReference>
<dbReference type="RefSeq" id="WP_126762142.1">
    <property type="nucleotide sequence ID" value="NZ_JBHLTZ010000004.1"/>
</dbReference>
<proteinExistence type="predicted"/>
<protein>
    <submittedName>
        <fullName evidence="1">CPXCG motif-containing cysteine-rich protein</fullName>
    </submittedName>
</protein>
<keyword evidence="2" id="KW-1185">Reference proteome</keyword>